<accession>A0A381R3W5</accession>
<proteinExistence type="predicted"/>
<evidence type="ECO:0000313" key="3">
    <source>
        <dbReference type="EMBL" id="SUZ86220.1"/>
    </source>
</evidence>
<name>A0A381R3W5_9ZZZZ</name>
<feature type="compositionally biased region" description="Basic residues" evidence="2">
    <location>
        <begin position="35"/>
        <end position="61"/>
    </location>
</feature>
<protein>
    <submittedName>
        <fullName evidence="3">Uncharacterized protein</fullName>
    </submittedName>
</protein>
<keyword evidence="1" id="KW-0175">Coiled coil</keyword>
<dbReference type="AlphaFoldDB" id="A0A381R3W5"/>
<feature type="region of interest" description="Disordered" evidence="2">
    <location>
        <begin position="32"/>
        <end position="75"/>
    </location>
</feature>
<sequence length="186" mass="21896">MKKIISKFTLITLLLFSGNSIMAQDSIPKQEHNYKMHSPKGKMHSPKGKMRSSKGKMHSPKGKMQSPKGKMQSPKGRILPMVKELMESLSDKQKELLAKEKDILREQRKVLKDMLSNIQKETLKDSSLSFAERKHNIMSKMKRKQRKLVHDFENRIRKLREEFRKSLSKEQIDIITKTRRKSKRHD</sequence>
<gene>
    <name evidence="3" type="ORF">METZ01_LOCUS39074</name>
</gene>
<reference evidence="3" key="1">
    <citation type="submission" date="2018-05" db="EMBL/GenBank/DDBJ databases">
        <authorList>
            <person name="Lanie J.A."/>
            <person name="Ng W.-L."/>
            <person name="Kazmierczak K.M."/>
            <person name="Andrzejewski T.M."/>
            <person name="Davidsen T.M."/>
            <person name="Wayne K.J."/>
            <person name="Tettelin H."/>
            <person name="Glass J.I."/>
            <person name="Rusch D."/>
            <person name="Podicherti R."/>
            <person name="Tsui H.-C.T."/>
            <person name="Winkler M.E."/>
        </authorList>
    </citation>
    <scope>NUCLEOTIDE SEQUENCE</scope>
</reference>
<evidence type="ECO:0000256" key="2">
    <source>
        <dbReference type="SAM" id="MobiDB-lite"/>
    </source>
</evidence>
<evidence type="ECO:0000256" key="1">
    <source>
        <dbReference type="SAM" id="Coils"/>
    </source>
</evidence>
<organism evidence="3">
    <name type="scientific">marine metagenome</name>
    <dbReference type="NCBI Taxonomy" id="408172"/>
    <lineage>
        <taxon>unclassified sequences</taxon>
        <taxon>metagenomes</taxon>
        <taxon>ecological metagenomes</taxon>
    </lineage>
</organism>
<dbReference type="EMBL" id="UINC01001671">
    <property type="protein sequence ID" value="SUZ86220.1"/>
    <property type="molecule type" value="Genomic_DNA"/>
</dbReference>
<feature type="coiled-coil region" evidence="1">
    <location>
        <begin position="82"/>
        <end position="169"/>
    </location>
</feature>